<dbReference type="KEGG" id="ppn:Palpr_2044"/>
<keyword evidence="2" id="KW-1133">Transmembrane helix</keyword>
<dbReference type="RefSeq" id="WP_013445550.1">
    <property type="nucleotide sequence ID" value="NC_014734.1"/>
</dbReference>
<reference key="1">
    <citation type="submission" date="2010-11" db="EMBL/GenBank/DDBJ databases">
        <title>The complete genome of Paludibacter propionicigenes DSM 17365.</title>
        <authorList>
            <consortium name="US DOE Joint Genome Institute (JGI-PGF)"/>
            <person name="Lucas S."/>
            <person name="Copeland A."/>
            <person name="Lapidus A."/>
            <person name="Bruce D."/>
            <person name="Goodwin L."/>
            <person name="Pitluck S."/>
            <person name="Kyrpides N."/>
            <person name="Mavromatis K."/>
            <person name="Ivanova N."/>
            <person name="Munk A.C."/>
            <person name="Brettin T."/>
            <person name="Detter J.C."/>
            <person name="Han C."/>
            <person name="Tapia R."/>
            <person name="Land M."/>
            <person name="Hauser L."/>
            <person name="Markowitz V."/>
            <person name="Cheng J.-F."/>
            <person name="Hugenholtz P."/>
            <person name="Woyke T."/>
            <person name="Wu D."/>
            <person name="Gronow S."/>
            <person name="Wellnitz S."/>
            <person name="Brambilla E."/>
            <person name="Klenk H.-P."/>
            <person name="Eisen J.A."/>
        </authorList>
    </citation>
    <scope>NUCLEOTIDE SEQUENCE</scope>
    <source>
        <strain>WB4</strain>
    </source>
</reference>
<feature type="transmembrane region" description="Helical" evidence="2">
    <location>
        <begin position="6"/>
        <end position="22"/>
    </location>
</feature>
<keyword evidence="2" id="KW-0812">Transmembrane</keyword>
<evidence type="ECO:0000313" key="4">
    <source>
        <dbReference type="Proteomes" id="UP000008718"/>
    </source>
</evidence>
<name>E4T637_PALPW</name>
<accession>E4T637</accession>
<feature type="coiled-coil region" evidence="1">
    <location>
        <begin position="359"/>
        <end position="409"/>
    </location>
</feature>
<protein>
    <submittedName>
        <fullName evidence="3">Uncharacterized protein</fullName>
    </submittedName>
</protein>
<dbReference type="EMBL" id="CP002345">
    <property type="protein sequence ID" value="ADQ80181.1"/>
    <property type="molecule type" value="Genomic_DNA"/>
</dbReference>
<keyword evidence="4" id="KW-1185">Reference proteome</keyword>
<gene>
    <name evidence="3" type="ordered locus">Palpr_2044</name>
</gene>
<organism evidence="3 4">
    <name type="scientific">Paludibacter propionicigenes (strain DSM 17365 / JCM 13257 / WB4)</name>
    <dbReference type="NCBI Taxonomy" id="694427"/>
    <lineage>
        <taxon>Bacteria</taxon>
        <taxon>Pseudomonadati</taxon>
        <taxon>Bacteroidota</taxon>
        <taxon>Bacteroidia</taxon>
        <taxon>Bacteroidales</taxon>
        <taxon>Paludibacteraceae</taxon>
        <taxon>Paludibacter</taxon>
    </lineage>
</organism>
<dbReference type="STRING" id="694427.Palpr_2044"/>
<feature type="transmembrane region" description="Helical" evidence="2">
    <location>
        <begin position="474"/>
        <end position="498"/>
    </location>
</feature>
<dbReference type="OrthoDB" id="1066121at2"/>
<sequence length="503" mass="56154">MHYIIILIIIVGIVIWQITRFVDTKKKLQTLKSVFPEGNNFYSLTTYTTGEFRIDSKHDNPVWKIIQSSINNYLLNNKGAVSDFHLLKDIVDRNCDSKEEEIETQIPVPLYLGLVGTMAGILVGVGILWISGGLSDLLSSSTGNGAKGIEALLGGVAMAMISSINGILLTTWGAGMARKSKVELENNKHSFLGWIQVNLLPKLSDGGVAAEMEKVSQNLNLFNNTFSKNTHELKETFAFVQSTYKDISSVLNAINHLRINDIAKYNIQVYEKMHSYIDEVGALGMHLREVNQYLSATSTVVQKLDMVFEREISQFDERIRAIKRAVGNIDEGIDRSLTALNTNTALHLDEFVKSSVHLNERFERVIEEQHNTLENAVTEQQKQFGEELLKQEANIIDFIEKQNKVLESKPIDILVSELQNLTAVKTSIGNLERATKEQNGKLDRLSQSIEKLSQMKVNHGGIDPIPTTPKWMKIAGFAIGGCIALSGLFFVVMAILFLTKTLN</sequence>
<dbReference type="HOGENOM" id="CLU_036989_0_0_10"/>
<evidence type="ECO:0000256" key="1">
    <source>
        <dbReference type="SAM" id="Coils"/>
    </source>
</evidence>
<dbReference type="eggNOG" id="COG0811">
    <property type="taxonomic scope" value="Bacteria"/>
</dbReference>
<evidence type="ECO:0000256" key="2">
    <source>
        <dbReference type="SAM" id="Phobius"/>
    </source>
</evidence>
<dbReference type="AlphaFoldDB" id="E4T637"/>
<feature type="transmembrane region" description="Helical" evidence="2">
    <location>
        <begin position="151"/>
        <end position="172"/>
    </location>
</feature>
<reference evidence="3 4" key="2">
    <citation type="journal article" date="2011" name="Stand. Genomic Sci.">
        <title>Complete genome sequence of Paludibacter propionicigenes type strain (WB4).</title>
        <authorList>
            <person name="Gronow S."/>
            <person name="Munk C."/>
            <person name="Lapidus A."/>
            <person name="Nolan M."/>
            <person name="Lucas S."/>
            <person name="Hammon N."/>
            <person name="Deshpande S."/>
            <person name="Cheng J.F."/>
            <person name="Tapia R."/>
            <person name="Han C."/>
            <person name="Goodwin L."/>
            <person name="Pitluck S."/>
            <person name="Liolios K."/>
            <person name="Ivanova N."/>
            <person name="Mavromatis K."/>
            <person name="Mikhailova N."/>
            <person name="Pati A."/>
            <person name="Chen A."/>
            <person name="Palaniappan K."/>
            <person name="Land M."/>
            <person name="Hauser L."/>
            <person name="Chang Y.J."/>
            <person name="Jeffries C.D."/>
            <person name="Brambilla E."/>
            <person name="Rohde M."/>
            <person name="Goker M."/>
            <person name="Detter J.C."/>
            <person name="Woyke T."/>
            <person name="Bristow J."/>
            <person name="Eisen J.A."/>
            <person name="Markowitz V."/>
            <person name="Hugenholtz P."/>
            <person name="Kyrpides N.C."/>
            <person name="Klenk H.P."/>
        </authorList>
    </citation>
    <scope>NUCLEOTIDE SEQUENCE [LARGE SCALE GENOMIC DNA]</scope>
    <source>
        <strain evidence="4">DSM 17365 / JCM 13257 / WB4</strain>
    </source>
</reference>
<dbReference type="Proteomes" id="UP000008718">
    <property type="component" value="Chromosome"/>
</dbReference>
<evidence type="ECO:0000313" key="3">
    <source>
        <dbReference type="EMBL" id="ADQ80181.1"/>
    </source>
</evidence>
<feature type="transmembrane region" description="Helical" evidence="2">
    <location>
        <begin position="108"/>
        <end position="131"/>
    </location>
</feature>
<proteinExistence type="predicted"/>
<keyword evidence="1" id="KW-0175">Coiled coil</keyword>
<keyword evidence="2" id="KW-0472">Membrane</keyword>